<keyword evidence="2" id="KW-1185">Reference proteome</keyword>
<reference evidence="1 2" key="1">
    <citation type="submission" date="2020-03" db="EMBL/GenBank/DDBJ databases">
        <title>Whole genome shotgun sequence of Phytohabitans suffuscus NBRC 105367.</title>
        <authorList>
            <person name="Komaki H."/>
            <person name="Tamura T."/>
        </authorList>
    </citation>
    <scope>NUCLEOTIDE SEQUENCE [LARGE SCALE GENOMIC DNA]</scope>
    <source>
        <strain evidence="1 2">NBRC 105367</strain>
    </source>
</reference>
<dbReference type="EMBL" id="AP022871">
    <property type="protein sequence ID" value="BCB87236.1"/>
    <property type="molecule type" value="Genomic_DNA"/>
</dbReference>
<evidence type="ECO:0000313" key="1">
    <source>
        <dbReference type="EMBL" id="BCB87236.1"/>
    </source>
</evidence>
<reference evidence="1 2" key="2">
    <citation type="submission" date="2020-03" db="EMBL/GenBank/DDBJ databases">
        <authorList>
            <person name="Ichikawa N."/>
            <person name="Kimura A."/>
            <person name="Kitahashi Y."/>
            <person name="Uohara A."/>
        </authorList>
    </citation>
    <scope>NUCLEOTIDE SEQUENCE [LARGE SCALE GENOMIC DNA]</scope>
    <source>
        <strain evidence="1 2">NBRC 105367</strain>
    </source>
</reference>
<dbReference type="KEGG" id="psuu:Psuf_045490"/>
<protein>
    <submittedName>
        <fullName evidence="1">Uncharacterized protein</fullName>
    </submittedName>
</protein>
<evidence type="ECO:0000313" key="2">
    <source>
        <dbReference type="Proteomes" id="UP000503011"/>
    </source>
</evidence>
<gene>
    <name evidence="1" type="ORF">Psuf_045490</name>
</gene>
<accession>A0A6F8YMG9</accession>
<organism evidence="1 2">
    <name type="scientific">Phytohabitans suffuscus</name>
    <dbReference type="NCBI Taxonomy" id="624315"/>
    <lineage>
        <taxon>Bacteria</taxon>
        <taxon>Bacillati</taxon>
        <taxon>Actinomycetota</taxon>
        <taxon>Actinomycetes</taxon>
        <taxon>Micromonosporales</taxon>
        <taxon>Micromonosporaceae</taxon>
    </lineage>
</organism>
<proteinExistence type="predicted"/>
<sequence length="370" mass="41509">MGKVRDRAPDEWDCAVFMAVVEAGTRQRAVRLLADRYDEHITVEGVRTILLKINRWLGRPALREGVGPRGKAELTVRGRRFQRFCERVRGLYQDERGRLAESDVTRLVCLPHHATIVKTLYVETLAQHPAGEEKVGIEELQQSDRGNEAFFDQAFWPLTTGTYHLAIGQPPPAEFRDELQSDLLYRSQLEVLVPAEYPGDAMPLAEFVRSVSHVPPKDSRARILLEERIAAHRIDDPGEERRVASATYEIGSVIERVALLHECGLPSPLVLVPSDIALIYKPGMRFGGAGVEHSKWVPLHHGTERLRLEVHVTTANPRPNHLRPIVALLKKICGDQPRLRGEVTSVHDDDLEAPRAVDALDPVQLDVAGR</sequence>
<dbReference type="Proteomes" id="UP000503011">
    <property type="component" value="Chromosome"/>
</dbReference>
<name>A0A6F8YMG9_9ACTN</name>
<dbReference type="AlphaFoldDB" id="A0A6F8YMG9"/>